<evidence type="ECO:0000313" key="11">
    <source>
        <dbReference type="Proteomes" id="UP000215367"/>
    </source>
</evidence>
<dbReference type="PANTHER" id="PTHR44998">
    <property type="match status" value="1"/>
</dbReference>
<feature type="domain" description="O-GlcNAc transferase C-terminal" evidence="9">
    <location>
        <begin position="430"/>
        <end position="619"/>
    </location>
</feature>
<dbReference type="InterPro" id="IPR029489">
    <property type="entry name" value="OGT/SEC/SPY_C"/>
</dbReference>
<evidence type="ECO:0000313" key="10">
    <source>
        <dbReference type="EMBL" id="OYD80516.1"/>
    </source>
</evidence>
<dbReference type="Pfam" id="PF13432">
    <property type="entry name" value="TPR_16"/>
    <property type="match status" value="2"/>
</dbReference>
<evidence type="ECO:0000256" key="2">
    <source>
        <dbReference type="ARBA" id="ARBA00005386"/>
    </source>
</evidence>
<dbReference type="Gene3D" id="3.40.50.11380">
    <property type="match status" value="1"/>
</dbReference>
<sequence length="653" mass="71204">MTLARHFASPAEALGYALTLHQDGRHADCGAVCRAILAVRPDHHGASFLLGVAAFALGRIEDSQRHLAITLALKPDLADAFFNLALLLRRRSRLAEAAALQARAIRLAPGQADAERIVTLGAMLRELGRIAEARAVHRRAVAQAPDGAEAWRESGHTLRDEGQLGAAAAAYGRAYRLDPSRTESLGDRLFAALSHCDWNTYDDLCRQILAVIDSGRGIALPLLTLMIDTSAAQQDRAARHFHRAVVQPAALPQAAAAVPAARPLGAPSGDGGRITVAYLSADFHEHATAYLAAELFELHDRDRFRVVACSYGPDDGSPMRRRLEAAFDAFLDIRGSDPDAVQARLAAEGVHILVDLKGYTRHVRFDLLARRLAPVQVAYLGYPGTMGSDVMDYVIGDRFVTPPEHQPHYRERLVILPDSYQANDRCRPLDAPVPDRAACGLPPDGFVFCAFNAPFKITPSMFGVWMRVLARVPGSVLWLQHSGRESADNLRREAARRGVDPDRLVFAPHRPQAEHLARYRLADLFLDSFPYTGHTTVSDALWMGLPVVTRMGGTFASRVAAGLLNAVGLPETVTTTSDDYEALAVRLAGEPAILVGFRHRLVAARATAPLFDSPRFTRHLERAYRTMWERHAAGLPPQSFTVPPLGPPLGPPL</sequence>
<dbReference type="AlphaFoldDB" id="A0A235H3V9"/>
<evidence type="ECO:0000256" key="5">
    <source>
        <dbReference type="ARBA" id="ARBA00022679"/>
    </source>
</evidence>
<proteinExistence type="inferred from homology"/>
<dbReference type="InterPro" id="IPR019734">
    <property type="entry name" value="TPR_rpt"/>
</dbReference>
<evidence type="ECO:0000256" key="3">
    <source>
        <dbReference type="ARBA" id="ARBA00011970"/>
    </source>
</evidence>
<dbReference type="RefSeq" id="WP_094307172.1">
    <property type="nucleotide sequence ID" value="NZ_NOWT01000053.1"/>
</dbReference>
<keyword evidence="7 8" id="KW-0802">TPR repeat</keyword>
<evidence type="ECO:0000256" key="7">
    <source>
        <dbReference type="ARBA" id="ARBA00022803"/>
    </source>
</evidence>
<dbReference type="Pfam" id="PF13844">
    <property type="entry name" value="Glyco_transf_41"/>
    <property type="match status" value="2"/>
</dbReference>
<dbReference type="PANTHER" id="PTHR44998:SF1">
    <property type="entry name" value="UDP-N-ACETYLGLUCOSAMINE--PEPTIDE N-ACETYLGLUCOSAMINYLTRANSFERASE 110 KDA SUBUNIT"/>
    <property type="match status" value="1"/>
</dbReference>
<gene>
    <name evidence="10" type="ORF">CHT98_30850</name>
</gene>
<dbReference type="Gene3D" id="1.25.40.10">
    <property type="entry name" value="Tetratricopeptide repeat domain"/>
    <property type="match status" value="3"/>
</dbReference>
<dbReference type="Proteomes" id="UP000215367">
    <property type="component" value="Unassembled WGS sequence"/>
</dbReference>
<dbReference type="SUPFAM" id="SSF48452">
    <property type="entry name" value="TPR-like"/>
    <property type="match status" value="1"/>
</dbReference>
<dbReference type="PROSITE" id="PS50005">
    <property type="entry name" value="TPR"/>
    <property type="match status" value="1"/>
</dbReference>
<comment type="similarity">
    <text evidence="2">Belongs to the glycosyltransferase 41 family. O-GlcNAc transferase subfamily.</text>
</comment>
<dbReference type="SMART" id="SM00028">
    <property type="entry name" value="TPR"/>
    <property type="match status" value="4"/>
</dbReference>
<evidence type="ECO:0000256" key="1">
    <source>
        <dbReference type="ARBA" id="ARBA00004922"/>
    </source>
</evidence>
<dbReference type="SUPFAM" id="SSF53756">
    <property type="entry name" value="UDP-Glycosyltransferase/glycogen phosphorylase"/>
    <property type="match status" value="1"/>
</dbReference>
<comment type="pathway">
    <text evidence="1">Protein modification; protein glycosylation.</text>
</comment>
<name>A0A235H3V9_AZOBR</name>
<keyword evidence="6" id="KW-0677">Repeat</keyword>
<feature type="domain" description="O-GlcNAc transferase C-terminal" evidence="9">
    <location>
        <begin position="196"/>
        <end position="424"/>
    </location>
</feature>
<evidence type="ECO:0000259" key="9">
    <source>
        <dbReference type="Pfam" id="PF13844"/>
    </source>
</evidence>
<dbReference type="Gene3D" id="3.40.50.2000">
    <property type="entry name" value="Glycogen Phosphorylase B"/>
    <property type="match status" value="1"/>
</dbReference>
<comment type="caution">
    <text evidence="10">The sequence shown here is derived from an EMBL/GenBank/DDBJ whole genome shotgun (WGS) entry which is preliminary data.</text>
</comment>
<keyword evidence="4" id="KW-0328">Glycosyltransferase</keyword>
<geneLocation type="plasmid" evidence="10">
    <name>unnamed</name>
</geneLocation>
<dbReference type="GO" id="GO:0097363">
    <property type="term" value="F:protein O-acetylglucosaminyltransferase activity"/>
    <property type="evidence" value="ECO:0007669"/>
    <property type="project" value="UniProtKB-EC"/>
</dbReference>
<reference evidence="10 11" key="1">
    <citation type="submission" date="2017-07" db="EMBL/GenBank/DDBJ databases">
        <title>Whole genome sequence of Azospirillum brasilense 2A1, a potential biofertilizer strain.</title>
        <authorList>
            <person name="Fontana C.A."/>
            <person name="Toffoli L.M."/>
            <person name="Salazar S.M."/>
            <person name="Puglisi E."/>
            <person name="Pedraza R."/>
            <person name="Bassi D."/>
            <person name="Cocconcelli P.S."/>
        </authorList>
    </citation>
    <scope>NUCLEOTIDE SEQUENCE [LARGE SCALE GENOMIC DNA]</scope>
    <source>
        <strain evidence="10 11">2A1</strain>
        <plasmid evidence="10">unnamed</plasmid>
    </source>
</reference>
<dbReference type="EC" id="2.4.1.255" evidence="3"/>
<dbReference type="InterPro" id="IPR011990">
    <property type="entry name" value="TPR-like_helical_dom_sf"/>
</dbReference>
<organism evidence="10 11">
    <name type="scientific">Azospirillum brasilense</name>
    <dbReference type="NCBI Taxonomy" id="192"/>
    <lineage>
        <taxon>Bacteria</taxon>
        <taxon>Pseudomonadati</taxon>
        <taxon>Pseudomonadota</taxon>
        <taxon>Alphaproteobacteria</taxon>
        <taxon>Rhodospirillales</taxon>
        <taxon>Azospirillaceae</taxon>
        <taxon>Azospirillum</taxon>
    </lineage>
</organism>
<keyword evidence="10" id="KW-0614">Plasmid</keyword>
<dbReference type="EMBL" id="NOWT01000053">
    <property type="protein sequence ID" value="OYD80516.1"/>
    <property type="molecule type" value="Genomic_DNA"/>
</dbReference>
<evidence type="ECO:0000256" key="6">
    <source>
        <dbReference type="ARBA" id="ARBA00022737"/>
    </source>
</evidence>
<feature type="repeat" description="TPR" evidence="8">
    <location>
        <begin position="148"/>
        <end position="181"/>
    </location>
</feature>
<keyword evidence="5" id="KW-0808">Transferase</keyword>
<evidence type="ECO:0000256" key="4">
    <source>
        <dbReference type="ARBA" id="ARBA00022676"/>
    </source>
</evidence>
<evidence type="ECO:0000256" key="8">
    <source>
        <dbReference type="PROSITE-ProRule" id="PRU00339"/>
    </source>
</evidence>
<protein>
    <recommendedName>
        <fullName evidence="3">protein O-GlcNAc transferase</fullName>
        <ecNumber evidence="3">2.4.1.255</ecNumber>
    </recommendedName>
</protein>
<accession>A0A235H3V9</accession>